<proteinExistence type="predicted"/>
<feature type="region of interest" description="Disordered" evidence="1">
    <location>
        <begin position="1"/>
        <end position="42"/>
    </location>
</feature>
<accession>A0A6J4PWR1</accession>
<feature type="non-terminal residue" evidence="2">
    <location>
        <position position="197"/>
    </location>
</feature>
<dbReference type="EMBL" id="CADCUY010000457">
    <property type="protein sequence ID" value="CAA9423989.1"/>
    <property type="molecule type" value="Genomic_DNA"/>
</dbReference>
<dbReference type="AlphaFoldDB" id="A0A6J4PWR1"/>
<evidence type="ECO:0000256" key="1">
    <source>
        <dbReference type="SAM" id="MobiDB-lite"/>
    </source>
</evidence>
<feature type="compositionally biased region" description="Basic residues" evidence="1">
    <location>
        <begin position="127"/>
        <end position="158"/>
    </location>
</feature>
<feature type="compositionally biased region" description="Basic and acidic residues" evidence="1">
    <location>
        <begin position="159"/>
        <end position="169"/>
    </location>
</feature>
<feature type="region of interest" description="Disordered" evidence="1">
    <location>
        <begin position="114"/>
        <end position="197"/>
    </location>
</feature>
<feature type="non-terminal residue" evidence="2">
    <location>
        <position position="1"/>
    </location>
</feature>
<feature type="compositionally biased region" description="Basic residues" evidence="1">
    <location>
        <begin position="29"/>
        <end position="42"/>
    </location>
</feature>
<protein>
    <submittedName>
        <fullName evidence="2">Uncharacterized protein</fullName>
    </submittedName>
</protein>
<organism evidence="2">
    <name type="scientific">uncultured Quadrisphaera sp</name>
    <dbReference type="NCBI Taxonomy" id="904978"/>
    <lineage>
        <taxon>Bacteria</taxon>
        <taxon>Bacillati</taxon>
        <taxon>Actinomycetota</taxon>
        <taxon>Actinomycetes</taxon>
        <taxon>Kineosporiales</taxon>
        <taxon>Kineosporiaceae</taxon>
        <taxon>Quadrisphaera</taxon>
        <taxon>environmental samples</taxon>
    </lineage>
</organism>
<feature type="compositionally biased region" description="Basic residues" evidence="1">
    <location>
        <begin position="1"/>
        <end position="15"/>
    </location>
</feature>
<name>A0A6J4PWR1_9ACTN</name>
<sequence length="197" mass="22074">ERRAGGRVGRRRGLVRPRAGARGVPALPLRRRRHDRAGHRGRGLRRVLVHRCAAERLAAPGHRVHQLPGAPVVAVRRRLPRLQAHRHGVHGHRAEPGHGRGRVVGLRLAARGVPEGLPVLGGQPARGRPRAPRGRGRRPHRRRPQRRRPHQRPARRSRPAREPPRRPRPEAGAAGRGGHRRRAGPAPDRHARPRRPL</sequence>
<evidence type="ECO:0000313" key="2">
    <source>
        <dbReference type="EMBL" id="CAA9423989.1"/>
    </source>
</evidence>
<reference evidence="2" key="1">
    <citation type="submission" date="2020-02" db="EMBL/GenBank/DDBJ databases">
        <authorList>
            <person name="Meier V. D."/>
        </authorList>
    </citation>
    <scope>NUCLEOTIDE SEQUENCE</scope>
    <source>
        <strain evidence="2">AVDCRST_MAG35</strain>
    </source>
</reference>
<gene>
    <name evidence="2" type="ORF">AVDCRST_MAG35-2174</name>
</gene>